<dbReference type="GO" id="GO:1904047">
    <property type="term" value="F:S-adenosyl-L-methionine binding"/>
    <property type="evidence" value="ECO:0007669"/>
    <property type="project" value="TreeGrafter"/>
</dbReference>
<protein>
    <submittedName>
        <fullName evidence="1">Spore photoproduct lyase</fullName>
    </submittedName>
</protein>
<proteinExistence type="predicted"/>
<reference evidence="1 2" key="1">
    <citation type="submission" date="2018-02" db="EMBL/GenBank/DDBJ databases">
        <title>Genomic Encyclopedia of Archaeal and Bacterial Type Strains, Phase II (KMG-II): from individual species to whole genera.</title>
        <authorList>
            <person name="Goeker M."/>
        </authorList>
    </citation>
    <scope>NUCLEOTIDE SEQUENCE [LARGE SCALE GENOMIC DNA]</scope>
    <source>
        <strain evidence="1 2">DSM 3808</strain>
    </source>
</reference>
<dbReference type="OrthoDB" id="9787095at2"/>
<dbReference type="Gene3D" id="3.40.50.12110">
    <property type="match status" value="1"/>
</dbReference>
<keyword evidence="2" id="KW-1185">Reference proteome</keyword>
<dbReference type="InterPro" id="IPR049539">
    <property type="entry name" value="SPL"/>
</dbReference>
<dbReference type="Pfam" id="PF20903">
    <property type="entry name" value="SPL"/>
    <property type="match status" value="1"/>
</dbReference>
<dbReference type="Gene3D" id="3.80.30.30">
    <property type="match status" value="1"/>
</dbReference>
<dbReference type="EMBL" id="PTJA01000014">
    <property type="protein sequence ID" value="PPK78592.1"/>
    <property type="molecule type" value="Genomic_DNA"/>
</dbReference>
<name>A0A2S6HM78_9FIRM</name>
<dbReference type="GO" id="GO:0042601">
    <property type="term" value="C:endospore-forming forespore"/>
    <property type="evidence" value="ECO:0007669"/>
    <property type="project" value="TreeGrafter"/>
</dbReference>
<dbReference type="Proteomes" id="UP000237749">
    <property type="component" value="Unassembled WGS sequence"/>
</dbReference>
<dbReference type="GO" id="GO:0051539">
    <property type="term" value="F:4 iron, 4 sulfur cluster binding"/>
    <property type="evidence" value="ECO:0007669"/>
    <property type="project" value="TreeGrafter"/>
</dbReference>
<evidence type="ECO:0000313" key="1">
    <source>
        <dbReference type="EMBL" id="PPK78592.1"/>
    </source>
</evidence>
<dbReference type="PANTHER" id="PTHR37822">
    <property type="entry name" value="SPORE PHOTOPRODUCT LYASE-RELATED"/>
    <property type="match status" value="1"/>
</dbReference>
<gene>
    <name evidence="1" type="ORF">BXY41_11495</name>
</gene>
<accession>A0A2S6HM78</accession>
<comment type="caution">
    <text evidence="1">The sequence shown here is derived from an EMBL/GenBank/DDBJ whole genome shotgun (WGS) entry which is preliminary data.</text>
</comment>
<organism evidence="1 2">
    <name type="scientific">Lacrimispora xylanisolvens</name>
    <dbReference type="NCBI Taxonomy" id="384636"/>
    <lineage>
        <taxon>Bacteria</taxon>
        <taxon>Bacillati</taxon>
        <taxon>Bacillota</taxon>
        <taxon>Clostridia</taxon>
        <taxon>Lachnospirales</taxon>
        <taxon>Lachnospiraceae</taxon>
        <taxon>Lacrimispora</taxon>
    </lineage>
</organism>
<dbReference type="GO" id="GO:0003913">
    <property type="term" value="F:DNA photolyase activity"/>
    <property type="evidence" value="ECO:0007669"/>
    <property type="project" value="TreeGrafter"/>
</dbReference>
<dbReference type="PANTHER" id="PTHR37822:SF2">
    <property type="entry name" value="SPORE PHOTOPRODUCT LYASE"/>
    <property type="match status" value="1"/>
</dbReference>
<evidence type="ECO:0000313" key="2">
    <source>
        <dbReference type="Proteomes" id="UP000237749"/>
    </source>
</evidence>
<dbReference type="RefSeq" id="WP_104438997.1">
    <property type="nucleotide sequence ID" value="NZ_PTJA01000014.1"/>
</dbReference>
<keyword evidence="1" id="KW-0456">Lyase</keyword>
<dbReference type="AlphaFoldDB" id="A0A2S6HM78"/>
<sequence>MFPDKIYFEPDSMNYELGGLLKEKYKDIPWIPIESHNKIDELRTRPNKDFPELKRLLVIGVRKTHNYVPNHKVSDYLVPYTSSGCTAMCHYCYLVCNYNKCSYLRLFVNREQMLNKIINHQAKSVKDNTYEIGSNSDLVLENTITGNLSWTIEQFGKTDKGFLTFPTKFNQVDPLLDLNHRGRIIMRMSVNPQSIITRFEPGTSGLNARITALNKMCDAGYRVGILIAPVILTDDWKQLYSELITILSMQLSEKVKRTALVEIIFMTYSFVHNAINSEAFPDAGKLYDKDLMTGRGRGKYCYKNDLREDGELFLRQQMNEKLKEMTILYIV</sequence>